<reference evidence="10 11" key="1">
    <citation type="submission" date="2013-04" db="EMBL/GenBank/DDBJ databases">
        <title>Oceanicola sp. 22II1-22F33 Genome Sequencing.</title>
        <authorList>
            <person name="Lai Q."/>
            <person name="Li G."/>
            <person name="Shao Z."/>
        </authorList>
    </citation>
    <scope>NUCLEOTIDE SEQUENCE [LARGE SCALE GENOMIC DNA]</scope>
    <source>
        <strain evidence="10 11">22II1-22F33</strain>
    </source>
</reference>
<dbReference type="AlphaFoldDB" id="A0A225NGS3"/>
<dbReference type="PANTHER" id="PTHR33908:SF11">
    <property type="entry name" value="MEMBRANE PROTEIN"/>
    <property type="match status" value="1"/>
</dbReference>
<accession>A0A225NGS3</accession>
<keyword evidence="4" id="KW-0808">Transferase</keyword>
<evidence type="ECO:0000256" key="7">
    <source>
        <dbReference type="ARBA" id="ARBA00023136"/>
    </source>
</evidence>
<dbReference type="InterPro" id="IPR038731">
    <property type="entry name" value="RgtA/B/C-like"/>
</dbReference>
<feature type="transmembrane region" description="Helical" evidence="8">
    <location>
        <begin position="148"/>
        <end position="176"/>
    </location>
</feature>
<feature type="transmembrane region" description="Helical" evidence="8">
    <location>
        <begin position="241"/>
        <end position="262"/>
    </location>
</feature>
<evidence type="ECO:0000256" key="1">
    <source>
        <dbReference type="ARBA" id="ARBA00004651"/>
    </source>
</evidence>
<protein>
    <recommendedName>
        <fullName evidence="9">Glycosyltransferase RgtA/B/C/D-like domain-containing protein</fullName>
    </recommendedName>
</protein>
<dbReference type="GO" id="GO:0005886">
    <property type="term" value="C:plasma membrane"/>
    <property type="evidence" value="ECO:0007669"/>
    <property type="project" value="UniProtKB-SubCell"/>
</dbReference>
<feature type="domain" description="Glycosyltransferase RgtA/B/C/D-like" evidence="9">
    <location>
        <begin position="46"/>
        <end position="205"/>
    </location>
</feature>
<dbReference type="Pfam" id="PF13231">
    <property type="entry name" value="PMT_2"/>
    <property type="match status" value="1"/>
</dbReference>
<feature type="transmembrane region" description="Helical" evidence="8">
    <location>
        <begin position="299"/>
        <end position="316"/>
    </location>
</feature>
<gene>
    <name evidence="10" type="ORF">ATO3_21925</name>
</gene>
<organism evidence="10 11">
    <name type="scientific">Marinibacterium profundimaris</name>
    <dbReference type="NCBI Taxonomy" id="1679460"/>
    <lineage>
        <taxon>Bacteria</taxon>
        <taxon>Pseudomonadati</taxon>
        <taxon>Pseudomonadota</taxon>
        <taxon>Alphaproteobacteria</taxon>
        <taxon>Rhodobacterales</taxon>
        <taxon>Paracoccaceae</taxon>
        <taxon>Marinibacterium</taxon>
    </lineage>
</organism>
<evidence type="ECO:0000256" key="2">
    <source>
        <dbReference type="ARBA" id="ARBA00022475"/>
    </source>
</evidence>
<feature type="transmembrane region" description="Helical" evidence="8">
    <location>
        <begin position="110"/>
        <end position="136"/>
    </location>
</feature>
<evidence type="ECO:0000259" key="9">
    <source>
        <dbReference type="Pfam" id="PF13231"/>
    </source>
</evidence>
<comment type="subcellular location">
    <subcellularLocation>
        <location evidence="1">Cell membrane</location>
        <topology evidence="1">Multi-pass membrane protein</topology>
    </subcellularLocation>
</comment>
<dbReference type="GO" id="GO:0009103">
    <property type="term" value="P:lipopolysaccharide biosynthetic process"/>
    <property type="evidence" value="ECO:0007669"/>
    <property type="project" value="UniProtKB-ARBA"/>
</dbReference>
<dbReference type="PANTHER" id="PTHR33908">
    <property type="entry name" value="MANNOSYLTRANSFERASE YKCB-RELATED"/>
    <property type="match status" value="1"/>
</dbReference>
<dbReference type="GO" id="GO:0016763">
    <property type="term" value="F:pentosyltransferase activity"/>
    <property type="evidence" value="ECO:0007669"/>
    <property type="project" value="TreeGrafter"/>
</dbReference>
<keyword evidence="5 8" id="KW-0812">Transmembrane</keyword>
<dbReference type="Proteomes" id="UP000215377">
    <property type="component" value="Unassembled WGS sequence"/>
</dbReference>
<dbReference type="EMBL" id="AQQR01000015">
    <property type="protein sequence ID" value="OWU69552.1"/>
    <property type="molecule type" value="Genomic_DNA"/>
</dbReference>
<evidence type="ECO:0000256" key="6">
    <source>
        <dbReference type="ARBA" id="ARBA00022989"/>
    </source>
</evidence>
<comment type="caution">
    <text evidence="10">The sequence shown here is derived from an EMBL/GenBank/DDBJ whole genome shotgun (WGS) entry which is preliminary data.</text>
</comment>
<sequence length="477" mass="51553">MRLGVLAVLALTLYRVVLLAFASADLFVDEAQYWAWGQNLEFGYYSKPPLIGWVIRAFTEVAGSDAPFWIRLPGPLFHGAAALVVLATARRLWGDVAGAATGIAYASMPGVALGALLISTDTILLPFFALALFFWLKLTERSSAGVALAMGAAVGLGMMAKYAAIYFVLGALFSVIFVRGARISWRDAALAALAFLVVFAPNILWNLQNGLTTVSHTADNVDWINDPSTRLRLNFSGLAEFFGGQFGVMGPVFFAAYLVVVARKIVTGDWPARWLIWMSLPIILLVCVQAILSRAYANWAAPAYVAAVILTAPWLFDRARRIYCAALGINLALSLALPLAAVFATSWTLNDRLVLGRYVGRAEASARILSTAREAGLTDVVATSRDLLADLFHAAKGTGIAPWSVPFEGHVPHYYAQRFPYPTGQSAPALYADFADVPPLCAPGTEVTELTRWDIPGGAYRGRTLVAWRVGPGCWTD</sequence>
<evidence type="ECO:0000256" key="4">
    <source>
        <dbReference type="ARBA" id="ARBA00022679"/>
    </source>
</evidence>
<feature type="transmembrane region" description="Helical" evidence="8">
    <location>
        <begin position="274"/>
        <end position="293"/>
    </location>
</feature>
<evidence type="ECO:0000313" key="11">
    <source>
        <dbReference type="Proteomes" id="UP000215377"/>
    </source>
</evidence>
<evidence type="ECO:0000256" key="3">
    <source>
        <dbReference type="ARBA" id="ARBA00022676"/>
    </source>
</evidence>
<evidence type="ECO:0000256" key="8">
    <source>
        <dbReference type="SAM" id="Phobius"/>
    </source>
</evidence>
<evidence type="ECO:0000256" key="5">
    <source>
        <dbReference type="ARBA" id="ARBA00022692"/>
    </source>
</evidence>
<feature type="transmembrane region" description="Helical" evidence="8">
    <location>
        <begin position="68"/>
        <end position="89"/>
    </location>
</feature>
<feature type="transmembrane region" description="Helical" evidence="8">
    <location>
        <begin position="323"/>
        <end position="347"/>
    </location>
</feature>
<keyword evidence="2" id="KW-1003">Cell membrane</keyword>
<keyword evidence="11" id="KW-1185">Reference proteome</keyword>
<name>A0A225NGS3_9RHOB</name>
<keyword evidence="6 8" id="KW-1133">Transmembrane helix</keyword>
<proteinExistence type="predicted"/>
<dbReference type="InterPro" id="IPR050297">
    <property type="entry name" value="LipidA_mod_glycosyltrf_83"/>
</dbReference>
<keyword evidence="7 8" id="KW-0472">Membrane</keyword>
<keyword evidence="3" id="KW-0328">Glycosyltransferase</keyword>
<feature type="transmembrane region" description="Helical" evidence="8">
    <location>
        <begin position="188"/>
        <end position="205"/>
    </location>
</feature>
<evidence type="ECO:0000313" key="10">
    <source>
        <dbReference type="EMBL" id="OWU69552.1"/>
    </source>
</evidence>